<dbReference type="RefSeq" id="WP_085765490.1">
    <property type="nucleotide sequence ID" value="NZ_CP019344.1"/>
</dbReference>
<feature type="domain" description="Secretion system C-terminal sorting" evidence="3">
    <location>
        <begin position="636"/>
        <end position="717"/>
    </location>
</feature>
<dbReference type="STRING" id="331648.BST97_00985"/>
<evidence type="ECO:0000256" key="2">
    <source>
        <dbReference type="SAM" id="SignalP"/>
    </source>
</evidence>
<accession>A0A1W6MGF9</accession>
<keyword evidence="1 2" id="KW-0732">Signal</keyword>
<dbReference type="Pfam" id="PF18962">
    <property type="entry name" value="Por_Secre_tail"/>
    <property type="match status" value="1"/>
</dbReference>
<dbReference type="InterPro" id="IPR026444">
    <property type="entry name" value="Secre_tail"/>
</dbReference>
<dbReference type="OrthoDB" id="1652165at2"/>
<feature type="chain" id="PRO_5013026578" description="Secretion system C-terminal sorting domain-containing protein" evidence="2">
    <location>
        <begin position="27"/>
        <end position="718"/>
    </location>
</feature>
<sequence length="718" mass="77106">MRFLLTINRFCFLVLFLASSVGWSQSVDRELTSSAADSFINGGNLFEITVGDVAVTDLGANPAINQGFLQNANTIYIYSGGSWSPMDPVGNATDKDFVIVEDGSTTLTGNLIAQDLTIDPGATLDFGSNDVSISERLINNGTVLGGDARLIFTGSTGEFTGNNIEVSNFENNGSGTLSLELDLSVYDLVTLNSGTVDNNSGKLIFKSGPVKTAMLNQVSISNAMTGSVQVERYYQDTRAFRFISSPVTTTSSINSNWQEGVNNTSLDYSQNQNPNPGFGTHISGNFTGVNGFDATQNGNPSLFGFDNIGQAWTVVSNTNSQTLSAGNPYRLFIRGDRSINLNFNASTPTETRVRAEGELAFGNFVESNLNTGAGAFNFVGNPYQAAVDMNTVLGASTNLNTNSFYVWDPNLQSGVGAYVTVALPAGTNTSASTANQYLQPSQGAFVTTLNAGAASIVFNESDKAVGQNTSVYNTSNGIHSIVGQIFKNNAGVLGQYPEDSFGIDFHETYSNDINAMDAIKPFNVRENIYVNNSGVNLSLERRELPADNEEIHVDHSGYSVSEYTYRVYVTGLVAHDVFLRDDLSNQLVALSQGLNEYQFSVDPNDASGAIDRFSFVFQDTTLSNPTIDSGALEIALYPNPINGDVLNIDLGNLDNSSNQYDLSFRVSTILGQQIMSDALNVSNGQASVTGLGTLSTGTYLFEIYDGKDRLYTDKIIIE</sequence>
<dbReference type="EMBL" id="CP019344">
    <property type="protein sequence ID" value="ARN76691.1"/>
    <property type="molecule type" value="Genomic_DNA"/>
</dbReference>
<name>A0A1W6MGF9_9FLAO</name>
<evidence type="ECO:0000313" key="5">
    <source>
        <dbReference type="Proteomes" id="UP000193431"/>
    </source>
</evidence>
<dbReference type="Proteomes" id="UP000193431">
    <property type="component" value="Chromosome"/>
</dbReference>
<gene>
    <name evidence="4" type="ORF">BST97_00985</name>
</gene>
<protein>
    <recommendedName>
        <fullName evidence="3">Secretion system C-terminal sorting domain-containing protein</fullName>
    </recommendedName>
</protein>
<evidence type="ECO:0000259" key="3">
    <source>
        <dbReference type="Pfam" id="PF18962"/>
    </source>
</evidence>
<organism evidence="4 5">
    <name type="scientific">Nonlabens spongiae</name>
    <dbReference type="NCBI Taxonomy" id="331648"/>
    <lineage>
        <taxon>Bacteria</taxon>
        <taxon>Pseudomonadati</taxon>
        <taxon>Bacteroidota</taxon>
        <taxon>Flavobacteriia</taxon>
        <taxon>Flavobacteriales</taxon>
        <taxon>Flavobacteriaceae</taxon>
        <taxon>Nonlabens</taxon>
    </lineage>
</organism>
<proteinExistence type="predicted"/>
<reference evidence="4 5" key="1">
    <citation type="submission" date="2016-11" db="EMBL/GenBank/DDBJ databases">
        <title>Trade-off between light-utilization and light-protection in marine flavobacteria.</title>
        <authorList>
            <person name="Kumagai Y."/>
        </authorList>
    </citation>
    <scope>NUCLEOTIDE SEQUENCE [LARGE SCALE GENOMIC DNA]</scope>
    <source>
        <strain evidence="4 5">JCM 13191</strain>
    </source>
</reference>
<dbReference type="NCBIfam" id="TIGR04183">
    <property type="entry name" value="Por_Secre_tail"/>
    <property type="match status" value="1"/>
</dbReference>
<evidence type="ECO:0000256" key="1">
    <source>
        <dbReference type="ARBA" id="ARBA00022729"/>
    </source>
</evidence>
<dbReference type="AlphaFoldDB" id="A0A1W6MGF9"/>
<keyword evidence="5" id="KW-1185">Reference proteome</keyword>
<feature type="signal peptide" evidence="2">
    <location>
        <begin position="1"/>
        <end position="26"/>
    </location>
</feature>
<evidence type="ECO:0000313" key="4">
    <source>
        <dbReference type="EMBL" id="ARN76691.1"/>
    </source>
</evidence>